<evidence type="ECO:0000313" key="2">
    <source>
        <dbReference type="Proteomes" id="UP000016934"/>
    </source>
</evidence>
<reference evidence="2" key="2">
    <citation type="journal article" date="2013" name="PLoS Genet.">
        <title>Comparative genome structure, secondary metabolite, and effector coding capacity across Cochliobolus pathogens.</title>
        <authorList>
            <person name="Condon B.J."/>
            <person name="Leng Y."/>
            <person name="Wu D."/>
            <person name="Bushley K.E."/>
            <person name="Ohm R.A."/>
            <person name="Otillar R."/>
            <person name="Martin J."/>
            <person name="Schackwitz W."/>
            <person name="Grimwood J."/>
            <person name="MohdZainudin N."/>
            <person name="Xue C."/>
            <person name="Wang R."/>
            <person name="Manning V.A."/>
            <person name="Dhillon B."/>
            <person name="Tu Z.J."/>
            <person name="Steffenson B.J."/>
            <person name="Salamov A."/>
            <person name="Sun H."/>
            <person name="Lowry S."/>
            <person name="LaButti K."/>
            <person name="Han J."/>
            <person name="Copeland A."/>
            <person name="Lindquist E."/>
            <person name="Barry K."/>
            <person name="Schmutz J."/>
            <person name="Baker S.E."/>
            <person name="Ciuffetti L.M."/>
            <person name="Grigoriev I.V."/>
            <person name="Zhong S."/>
            <person name="Turgeon B.G."/>
        </authorList>
    </citation>
    <scope>NUCLEOTIDE SEQUENCE [LARGE SCALE GENOMIC DNA]</scope>
    <source>
        <strain evidence="2">ND90Pr / ATCC 201652</strain>
    </source>
</reference>
<evidence type="ECO:0000313" key="1">
    <source>
        <dbReference type="EMBL" id="EMD68822.1"/>
    </source>
</evidence>
<dbReference type="HOGENOM" id="CLU_2589586_0_0_1"/>
<organism evidence="1 2">
    <name type="scientific">Cochliobolus sativus (strain ND90Pr / ATCC 201652)</name>
    <name type="common">Common root rot and spot blotch fungus</name>
    <name type="synonym">Bipolaris sorokiniana</name>
    <dbReference type="NCBI Taxonomy" id="665912"/>
    <lineage>
        <taxon>Eukaryota</taxon>
        <taxon>Fungi</taxon>
        <taxon>Dikarya</taxon>
        <taxon>Ascomycota</taxon>
        <taxon>Pezizomycotina</taxon>
        <taxon>Dothideomycetes</taxon>
        <taxon>Pleosporomycetidae</taxon>
        <taxon>Pleosporales</taxon>
        <taxon>Pleosporineae</taxon>
        <taxon>Pleosporaceae</taxon>
        <taxon>Bipolaris</taxon>
    </lineage>
</organism>
<reference evidence="1 2" key="1">
    <citation type="journal article" date="2012" name="PLoS Pathog.">
        <title>Diverse lifestyles and strategies of plant pathogenesis encoded in the genomes of eighteen Dothideomycetes fungi.</title>
        <authorList>
            <person name="Ohm R.A."/>
            <person name="Feau N."/>
            <person name="Henrissat B."/>
            <person name="Schoch C.L."/>
            <person name="Horwitz B.A."/>
            <person name="Barry K.W."/>
            <person name="Condon B.J."/>
            <person name="Copeland A.C."/>
            <person name="Dhillon B."/>
            <person name="Glaser F."/>
            <person name="Hesse C.N."/>
            <person name="Kosti I."/>
            <person name="LaButti K."/>
            <person name="Lindquist E.A."/>
            <person name="Lucas S."/>
            <person name="Salamov A.A."/>
            <person name="Bradshaw R.E."/>
            <person name="Ciuffetti L."/>
            <person name="Hamelin R.C."/>
            <person name="Kema G.H.J."/>
            <person name="Lawrence C."/>
            <person name="Scott J.A."/>
            <person name="Spatafora J.W."/>
            <person name="Turgeon B.G."/>
            <person name="de Wit P.J.G.M."/>
            <person name="Zhong S."/>
            <person name="Goodwin S.B."/>
            <person name="Grigoriev I.V."/>
        </authorList>
    </citation>
    <scope>NUCLEOTIDE SEQUENCE [LARGE SCALE GENOMIC DNA]</scope>
    <source>
        <strain evidence="2">ND90Pr / ATCC 201652</strain>
    </source>
</reference>
<gene>
    <name evidence="1" type="ORF">COCSADRAFT_277107</name>
</gene>
<proteinExistence type="predicted"/>
<dbReference type="OrthoDB" id="3681248at2759"/>
<protein>
    <submittedName>
        <fullName evidence="1">Uncharacterized protein</fullName>
    </submittedName>
</protein>
<accession>M2TJD6</accession>
<dbReference type="KEGG" id="bsc:COCSADRAFT_277107"/>
<dbReference type="EMBL" id="KB445638">
    <property type="protein sequence ID" value="EMD68822.1"/>
    <property type="molecule type" value="Genomic_DNA"/>
</dbReference>
<sequence>MALLMALHIYSILTKGASQSCVFLSRLFTNRFLDCLPKIGFTVFIPFHLGMLILKKEKKEIQSNIQVHTQQSLTRFMELC</sequence>
<dbReference type="Proteomes" id="UP000016934">
    <property type="component" value="Unassembled WGS sequence"/>
</dbReference>
<keyword evidence="2" id="KW-1185">Reference proteome</keyword>
<dbReference type="GeneID" id="19135735"/>
<dbReference type="RefSeq" id="XP_007696330.1">
    <property type="nucleotide sequence ID" value="XM_007698140.1"/>
</dbReference>
<name>M2TJD6_COCSN</name>
<dbReference type="AlphaFoldDB" id="M2TJD6"/>